<feature type="modified residue" description="N6-(pyridoxal phosphate)lysine" evidence="5">
    <location>
        <position position="262"/>
    </location>
</feature>
<dbReference type="AlphaFoldDB" id="A0AA49GIJ8"/>
<keyword evidence="8" id="KW-1185">Reference proteome</keyword>
<dbReference type="InterPro" id="IPR050477">
    <property type="entry name" value="GrpII_AminoAcid_Decarb"/>
</dbReference>
<evidence type="ECO:0000313" key="8">
    <source>
        <dbReference type="Proteomes" id="UP001244443"/>
    </source>
</evidence>
<name>A0AA49GIJ8_9BACT</name>
<keyword evidence="3 6" id="KW-0456">Lyase</keyword>
<dbReference type="Gene3D" id="3.90.1150.10">
    <property type="entry name" value="Aspartate Aminotransferase, domain 1"/>
    <property type="match status" value="1"/>
</dbReference>
<evidence type="ECO:0000256" key="1">
    <source>
        <dbReference type="ARBA" id="ARBA00001933"/>
    </source>
</evidence>
<sequence length="405" mass="46420">MQKWKKLSQSEIRQRIFSALSENVDYYNENIIGLPASHLDDKVFYQNAPFLEDAPYLSTLIHNPNHIGCHTLGESESFFRGTQELEKEVIKVCAEDILHCDSEYDGYVASGGTEANMQAVWIYRNYFLQEKKAKLNEIALISSSDAHYSSAKASNVLQIDFFKVKVDENDRSISKEAVHETIEEAQSQGKKYFIIVANMMTTMFGSVDDVSVYTDTFQEKGLDFKLHVDGAYGGFYYPFAKSDNDLNFSNPHVNSITLDAHKMLQAPYGTGIFLIRKNWMHYANTQEASYVEGQDFTLIGSRSGANAIAIWMILMTYGPNGWFEKTLVLNHRTKWLCDQLAEKEIEFYRYPDANIVTIKAEYLNPVICKKYGLIPDNHKGPKWYKIVVMDHVTIEKLELFLNEID</sequence>
<evidence type="ECO:0000256" key="3">
    <source>
        <dbReference type="ARBA" id="ARBA00023239"/>
    </source>
</evidence>
<protein>
    <submittedName>
        <fullName evidence="7">Pyridoxal-dependent decarboxylase</fullName>
    </submittedName>
</protein>
<evidence type="ECO:0000313" key="7">
    <source>
        <dbReference type="EMBL" id="WKK86767.2"/>
    </source>
</evidence>
<dbReference type="InterPro" id="IPR015422">
    <property type="entry name" value="PyrdxlP-dep_Trfase_small"/>
</dbReference>
<dbReference type="RefSeq" id="WP_308357900.1">
    <property type="nucleotide sequence ID" value="NZ_CP129970.2"/>
</dbReference>
<dbReference type="EMBL" id="CP129970">
    <property type="protein sequence ID" value="WKK86767.2"/>
    <property type="molecule type" value="Genomic_DNA"/>
</dbReference>
<reference evidence="7" key="1">
    <citation type="submission" date="2023-08" db="EMBL/GenBank/DDBJ databases">
        <title>Comparative genomics and taxonomic characterization of three novel marine species of genus Marivirga.</title>
        <authorList>
            <person name="Muhammad N."/>
            <person name="Kim S.-G."/>
        </authorList>
    </citation>
    <scope>NUCLEOTIDE SEQUENCE [LARGE SCALE GENOMIC DNA]</scope>
    <source>
        <strain evidence="7">ABR2-2</strain>
    </source>
</reference>
<dbReference type="Proteomes" id="UP001244443">
    <property type="component" value="Chromosome"/>
</dbReference>
<dbReference type="PANTHER" id="PTHR42735">
    <property type="match status" value="1"/>
</dbReference>
<dbReference type="GO" id="GO:0030170">
    <property type="term" value="F:pyridoxal phosphate binding"/>
    <property type="evidence" value="ECO:0007669"/>
    <property type="project" value="InterPro"/>
</dbReference>
<comment type="similarity">
    <text evidence="4">Belongs to the group II decarboxylase family. Sphingosine-1-phosphate lyase subfamily.</text>
</comment>
<dbReference type="PANTHER" id="PTHR42735:SF6">
    <property type="entry name" value="SPHINGOSINE-1-PHOSPHATE LYASE 1"/>
    <property type="match status" value="1"/>
</dbReference>
<evidence type="ECO:0000256" key="6">
    <source>
        <dbReference type="RuleBase" id="RU000382"/>
    </source>
</evidence>
<proteinExistence type="inferred from homology"/>
<dbReference type="InterPro" id="IPR002129">
    <property type="entry name" value="PyrdxlP-dep_de-COase"/>
</dbReference>
<dbReference type="InterPro" id="IPR015421">
    <property type="entry name" value="PyrdxlP-dep_Trfase_major"/>
</dbReference>
<evidence type="ECO:0000256" key="5">
    <source>
        <dbReference type="PIRSR" id="PIRSR602129-50"/>
    </source>
</evidence>
<dbReference type="GO" id="GO:0016830">
    <property type="term" value="F:carbon-carbon lyase activity"/>
    <property type="evidence" value="ECO:0007669"/>
    <property type="project" value="InterPro"/>
</dbReference>
<dbReference type="SUPFAM" id="SSF53383">
    <property type="entry name" value="PLP-dependent transferases"/>
    <property type="match status" value="1"/>
</dbReference>
<evidence type="ECO:0000256" key="4">
    <source>
        <dbReference type="ARBA" id="ARBA00038302"/>
    </source>
</evidence>
<accession>A0AA49GIJ8</accession>
<dbReference type="InterPro" id="IPR015424">
    <property type="entry name" value="PyrdxlP-dep_Trfase"/>
</dbReference>
<organism evidence="7 8">
    <name type="scientific">Marivirga arenosa</name>
    <dbReference type="NCBI Taxonomy" id="3059076"/>
    <lineage>
        <taxon>Bacteria</taxon>
        <taxon>Pseudomonadati</taxon>
        <taxon>Bacteroidota</taxon>
        <taxon>Cytophagia</taxon>
        <taxon>Cytophagales</taxon>
        <taxon>Marivirgaceae</taxon>
        <taxon>Marivirga</taxon>
    </lineage>
</organism>
<dbReference type="Pfam" id="PF00282">
    <property type="entry name" value="Pyridoxal_deC"/>
    <property type="match status" value="1"/>
</dbReference>
<comment type="cofactor">
    <cofactor evidence="1 5 6">
        <name>pyridoxal 5'-phosphate</name>
        <dbReference type="ChEBI" id="CHEBI:597326"/>
    </cofactor>
</comment>
<dbReference type="Gene3D" id="3.40.640.10">
    <property type="entry name" value="Type I PLP-dependent aspartate aminotransferase-like (Major domain)"/>
    <property type="match status" value="1"/>
</dbReference>
<gene>
    <name evidence="7" type="ORF">QYS48_07670</name>
</gene>
<dbReference type="GO" id="GO:0019752">
    <property type="term" value="P:carboxylic acid metabolic process"/>
    <property type="evidence" value="ECO:0007669"/>
    <property type="project" value="InterPro"/>
</dbReference>
<evidence type="ECO:0000256" key="2">
    <source>
        <dbReference type="ARBA" id="ARBA00022898"/>
    </source>
</evidence>
<keyword evidence="2 5" id="KW-0663">Pyridoxal phosphate</keyword>